<feature type="coiled-coil region" evidence="1">
    <location>
        <begin position="6"/>
        <end position="96"/>
    </location>
</feature>
<keyword evidence="4" id="KW-1185">Reference proteome</keyword>
<dbReference type="VEuPathDB" id="GiardiaDB:SS50377_24957"/>
<evidence type="ECO:0000256" key="1">
    <source>
        <dbReference type="SAM" id="Coils"/>
    </source>
</evidence>
<reference evidence="2 3" key="1">
    <citation type="journal article" date="2014" name="PLoS Genet.">
        <title>The Genome of Spironucleus salmonicida Highlights a Fish Pathogen Adapted to Fluctuating Environments.</title>
        <authorList>
            <person name="Xu F."/>
            <person name="Jerlstrom-Hultqvist J."/>
            <person name="Einarsson E."/>
            <person name="Astvaldsson A."/>
            <person name="Svard S.G."/>
            <person name="Andersson J.O."/>
        </authorList>
    </citation>
    <scope>NUCLEOTIDE SEQUENCE</scope>
    <source>
        <strain evidence="3">ATCC 50377</strain>
    </source>
</reference>
<dbReference type="EMBL" id="KI546136">
    <property type="protein sequence ID" value="EST43482.1"/>
    <property type="molecule type" value="Genomic_DNA"/>
</dbReference>
<protein>
    <submittedName>
        <fullName evidence="2">Uncharacterized protein</fullName>
    </submittedName>
</protein>
<evidence type="ECO:0000313" key="4">
    <source>
        <dbReference type="Proteomes" id="UP000018208"/>
    </source>
</evidence>
<feature type="coiled-coil region" evidence="1">
    <location>
        <begin position="125"/>
        <end position="152"/>
    </location>
</feature>
<dbReference type="Proteomes" id="UP000018208">
    <property type="component" value="Unassembled WGS sequence"/>
</dbReference>
<organism evidence="2">
    <name type="scientific">Spironucleus salmonicida</name>
    <dbReference type="NCBI Taxonomy" id="348837"/>
    <lineage>
        <taxon>Eukaryota</taxon>
        <taxon>Metamonada</taxon>
        <taxon>Diplomonadida</taxon>
        <taxon>Hexamitidae</taxon>
        <taxon>Hexamitinae</taxon>
        <taxon>Spironucleus</taxon>
    </lineage>
</organism>
<name>V6LG37_9EUKA</name>
<evidence type="ECO:0000313" key="3">
    <source>
        <dbReference type="EMBL" id="KAH0572843.1"/>
    </source>
</evidence>
<evidence type="ECO:0000313" key="2">
    <source>
        <dbReference type="EMBL" id="EST43482.1"/>
    </source>
</evidence>
<dbReference type="EMBL" id="AUWU02000005">
    <property type="protein sequence ID" value="KAH0572843.1"/>
    <property type="molecule type" value="Genomic_DNA"/>
</dbReference>
<dbReference type="AlphaFoldDB" id="V6LG37"/>
<proteinExistence type="predicted"/>
<reference evidence="3" key="2">
    <citation type="submission" date="2020-12" db="EMBL/GenBank/DDBJ databases">
        <title>New Spironucleus salmonicida genome in near-complete chromosomes.</title>
        <authorList>
            <person name="Xu F."/>
            <person name="Kurt Z."/>
            <person name="Jimenez-Gonzalez A."/>
            <person name="Astvaldsson A."/>
            <person name="Andersson J.O."/>
            <person name="Svard S.G."/>
        </authorList>
    </citation>
    <scope>NUCLEOTIDE SEQUENCE</scope>
    <source>
        <strain evidence="3">ATCC 50377</strain>
    </source>
</reference>
<gene>
    <name evidence="2" type="ORF">SS50377_16853</name>
    <name evidence="3" type="ORF">SS50377_24957</name>
</gene>
<sequence>MSQDEIEELEALVEALEAQNHKLQQKYDQDIIKQQNLVQVSVTNEQELLQLKESRDQYMNYCQTLEEELQLQKEQNNQLNGQLNSQKLQLLEVQQNCDNNNIQILKIDTLNQNLSSKIIQCKKQEADQELQISNLQSTIVQLQMELKQQKKLTIQNDSKFVVRRDFVIGSLKSIEPAIVKNTQMGYIEDNVQLLRRLALLVVKQ</sequence>
<keyword evidence="1" id="KW-0175">Coiled coil</keyword>
<accession>V6LG37</accession>